<protein>
    <submittedName>
        <fullName evidence="2">Uncharacterized protein</fullName>
    </submittedName>
</protein>
<comment type="caution">
    <text evidence="2">The sequence shown here is derived from an EMBL/GenBank/DDBJ whole genome shotgun (WGS) entry which is preliminary data.</text>
</comment>
<name>A0ABT4ZLD2_9RHOB</name>
<keyword evidence="3" id="KW-1185">Reference proteome</keyword>
<gene>
    <name evidence="2" type="ORF">PAF17_19015</name>
</gene>
<proteinExistence type="predicted"/>
<dbReference type="RefSeq" id="WP_271890662.1">
    <property type="nucleotide sequence ID" value="NZ_JAQBIE010000042.1"/>
</dbReference>
<evidence type="ECO:0000313" key="3">
    <source>
        <dbReference type="Proteomes" id="UP001165641"/>
    </source>
</evidence>
<accession>A0ABT4ZLD2</accession>
<evidence type="ECO:0000313" key="2">
    <source>
        <dbReference type="EMBL" id="MDB6179566.1"/>
    </source>
</evidence>
<organism evidence="2 3">
    <name type="scientific">Paracoccus onchidii</name>
    <dbReference type="NCBI Taxonomy" id="3017813"/>
    <lineage>
        <taxon>Bacteria</taxon>
        <taxon>Pseudomonadati</taxon>
        <taxon>Pseudomonadota</taxon>
        <taxon>Alphaproteobacteria</taxon>
        <taxon>Rhodobacterales</taxon>
        <taxon>Paracoccaceae</taxon>
        <taxon>Paracoccus</taxon>
    </lineage>
</organism>
<evidence type="ECO:0000256" key="1">
    <source>
        <dbReference type="SAM" id="MobiDB-lite"/>
    </source>
</evidence>
<dbReference type="Proteomes" id="UP001165641">
    <property type="component" value="Unassembled WGS sequence"/>
</dbReference>
<feature type="region of interest" description="Disordered" evidence="1">
    <location>
        <begin position="1"/>
        <end position="20"/>
    </location>
</feature>
<sequence>MAEGTEIESKPGAGNGGGQQILHSRMNLAVHPAGFFWSVSSVVADSPSLAANWNRVVERKAAGLAFPHPCAEEMRVKRTRWM</sequence>
<dbReference type="EMBL" id="JAQBIE010000042">
    <property type="protein sequence ID" value="MDB6179566.1"/>
    <property type="molecule type" value="Genomic_DNA"/>
</dbReference>
<reference evidence="2" key="1">
    <citation type="submission" date="2022-12" db="EMBL/GenBank/DDBJ databases">
        <title>Paracoccus onchidii sp. nov., isolated from a marine invertebrate from the South China Sea.</title>
        <authorList>
            <person name="Xu S."/>
            <person name="Liu Z."/>
            <person name="Xu Y."/>
        </authorList>
    </citation>
    <scope>NUCLEOTIDE SEQUENCE</scope>
    <source>
        <strain evidence="2">Z330</strain>
    </source>
</reference>